<accession>A0ABW1M7N3</accession>
<protein>
    <submittedName>
        <fullName evidence="2">Uncharacterized protein</fullName>
    </submittedName>
</protein>
<proteinExistence type="predicted"/>
<organism evidence="2 3">
    <name type="scientific">Streptomyces pratens</name>
    <dbReference type="NCBI Taxonomy" id="887456"/>
    <lineage>
        <taxon>Bacteria</taxon>
        <taxon>Bacillati</taxon>
        <taxon>Actinomycetota</taxon>
        <taxon>Actinomycetes</taxon>
        <taxon>Kitasatosporales</taxon>
        <taxon>Streptomycetaceae</taxon>
        <taxon>Streptomyces</taxon>
    </lineage>
</organism>
<dbReference type="EMBL" id="JBHSPT010000096">
    <property type="protein sequence ID" value="MFC6059839.1"/>
    <property type="molecule type" value="Genomic_DNA"/>
</dbReference>
<sequence length="94" mass="11009">MPGQRKRRRQQQDEAQRAAARFAPEADRWEVLFETQDESEWHAHIRRLRVSDTQIDWTAVRVDTLCGRLTQPTTFQLSLFVPKAMPDPDQDSST</sequence>
<reference evidence="3" key="1">
    <citation type="journal article" date="2019" name="Int. J. Syst. Evol. Microbiol.">
        <title>The Global Catalogue of Microorganisms (GCM) 10K type strain sequencing project: providing services to taxonomists for standard genome sequencing and annotation.</title>
        <authorList>
            <consortium name="The Broad Institute Genomics Platform"/>
            <consortium name="The Broad Institute Genome Sequencing Center for Infectious Disease"/>
            <person name="Wu L."/>
            <person name="Ma J."/>
        </authorList>
    </citation>
    <scope>NUCLEOTIDE SEQUENCE [LARGE SCALE GENOMIC DNA]</scope>
    <source>
        <strain evidence="3">JCM 12763</strain>
    </source>
</reference>
<evidence type="ECO:0000256" key="1">
    <source>
        <dbReference type="SAM" id="MobiDB-lite"/>
    </source>
</evidence>
<evidence type="ECO:0000313" key="2">
    <source>
        <dbReference type="EMBL" id="MFC6059839.1"/>
    </source>
</evidence>
<feature type="region of interest" description="Disordered" evidence="1">
    <location>
        <begin position="1"/>
        <end position="21"/>
    </location>
</feature>
<comment type="caution">
    <text evidence="2">The sequence shown here is derived from an EMBL/GenBank/DDBJ whole genome shotgun (WGS) entry which is preliminary data.</text>
</comment>
<dbReference type="RefSeq" id="WP_386404834.1">
    <property type="nucleotide sequence ID" value="NZ_JBHSPT010000096.1"/>
</dbReference>
<keyword evidence="3" id="KW-1185">Reference proteome</keyword>
<name>A0ABW1M7N3_9ACTN</name>
<dbReference type="Proteomes" id="UP001596242">
    <property type="component" value="Unassembled WGS sequence"/>
</dbReference>
<evidence type="ECO:0000313" key="3">
    <source>
        <dbReference type="Proteomes" id="UP001596242"/>
    </source>
</evidence>
<gene>
    <name evidence="2" type="ORF">ACFP50_31870</name>
</gene>